<proteinExistence type="predicted"/>
<reference evidence="2" key="1">
    <citation type="submission" date="2025-08" db="UniProtKB">
        <authorList>
            <consortium name="RefSeq"/>
        </authorList>
    </citation>
    <scope>IDENTIFICATION</scope>
</reference>
<organism evidence="1 2">
    <name type="scientific">Priapulus caudatus</name>
    <name type="common">Priapulid worm</name>
    <dbReference type="NCBI Taxonomy" id="37621"/>
    <lineage>
        <taxon>Eukaryota</taxon>
        <taxon>Metazoa</taxon>
        <taxon>Ecdysozoa</taxon>
        <taxon>Scalidophora</taxon>
        <taxon>Priapulida</taxon>
        <taxon>Priapulimorpha</taxon>
        <taxon>Priapulimorphida</taxon>
        <taxon>Priapulidae</taxon>
        <taxon>Priapulus</taxon>
    </lineage>
</organism>
<evidence type="ECO:0000313" key="2">
    <source>
        <dbReference type="RefSeq" id="XP_014681585.1"/>
    </source>
</evidence>
<dbReference type="Proteomes" id="UP000695022">
    <property type="component" value="Unplaced"/>
</dbReference>
<sequence length="142" mass="16006">MWRLGYTQRQGCGGWGIQRGRDVKAESQKCGDWGTQSQKCGDWGTQRQKCGDWGTQSQKCGDWGTQRQKCGDWGMQRQKCGGWDKYSEMGTEAEEYMESDVGAAVCGGKDAEDVVYNAKQKQKKLSMLSDRDDQIAWNRVIG</sequence>
<evidence type="ECO:0000313" key="1">
    <source>
        <dbReference type="Proteomes" id="UP000695022"/>
    </source>
</evidence>
<accession>A0ABM1FAW4</accession>
<name>A0ABM1FAW4_PRICU</name>
<keyword evidence="1" id="KW-1185">Reference proteome</keyword>
<dbReference type="RefSeq" id="XP_014681585.1">
    <property type="nucleotide sequence ID" value="XM_014826099.1"/>
</dbReference>
<protein>
    <submittedName>
        <fullName evidence="2">Uncharacterized protein LOC106821339</fullName>
    </submittedName>
</protein>
<gene>
    <name evidence="2" type="primary">LOC106821339</name>
</gene>
<dbReference type="GeneID" id="106821339"/>